<dbReference type="PRINTS" id="PR00598">
    <property type="entry name" value="HTHMARR"/>
</dbReference>
<dbReference type="OrthoDB" id="111177at2157"/>
<dbReference type="Gene3D" id="1.10.10.10">
    <property type="entry name" value="Winged helix-like DNA-binding domain superfamily/Winged helix DNA-binding domain"/>
    <property type="match status" value="1"/>
</dbReference>
<dbReference type="SMART" id="SM00347">
    <property type="entry name" value="HTH_MARR"/>
    <property type="match status" value="1"/>
</dbReference>
<gene>
    <name evidence="5" type="ordered locus">Mhun_1347</name>
</gene>
<keyword evidence="2" id="KW-0238">DNA-binding</keyword>
<keyword evidence="3" id="KW-0804">Transcription</keyword>
<dbReference type="RefSeq" id="WP_011448364.1">
    <property type="nucleotide sequence ID" value="NC_007796.1"/>
</dbReference>
<evidence type="ECO:0000256" key="3">
    <source>
        <dbReference type="ARBA" id="ARBA00023163"/>
    </source>
</evidence>
<evidence type="ECO:0000256" key="1">
    <source>
        <dbReference type="ARBA" id="ARBA00023015"/>
    </source>
</evidence>
<keyword evidence="1" id="KW-0805">Transcription regulation</keyword>
<dbReference type="GO" id="GO:0003700">
    <property type="term" value="F:DNA-binding transcription factor activity"/>
    <property type="evidence" value="ECO:0007669"/>
    <property type="project" value="InterPro"/>
</dbReference>
<dbReference type="PANTHER" id="PTHR42756">
    <property type="entry name" value="TRANSCRIPTIONAL REGULATOR, MARR"/>
    <property type="match status" value="1"/>
</dbReference>
<dbReference type="InterPro" id="IPR036388">
    <property type="entry name" value="WH-like_DNA-bd_sf"/>
</dbReference>
<sequence>MTEKDQLREELNEKLVEFFDRFTSWESSVIESGNMKISDAHAIEILGHHGRMNMKELAGRLGITTGTTTIAVDRLERGGFARRVRAEHDRRSYIIELTEDGALAYEEHHRHHLNLAGEIASILGEDETRAFIEILHKINEHI</sequence>
<dbReference type="AlphaFoldDB" id="Q2FNN8"/>
<evidence type="ECO:0000259" key="4">
    <source>
        <dbReference type="PROSITE" id="PS50995"/>
    </source>
</evidence>
<dbReference type="STRING" id="323259.Mhun_1347"/>
<dbReference type="KEGG" id="mhu:Mhun_1347"/>
<dbReference type="EMBL" id="CP000254">
    <property type="protein sequence ID" value="ABD41087.1"/>
    <property type="molecule type" value="Genomic_DNA"/>
</dbReference>
<dbReference type="GeneID" id="3923000"/>
<feature type="domain" description="HTH marR-type" evidence="4">
    <location>
        <begin position="8"/>
        <end position="140"/>
    </location>
</feature>
<evidence type="ECO:0000313" key="5">
    <source>
        <dbReference type="EMBL" id="ABD41087.1"/>
    </source>
</evidence>
<dbReference type="PANTHER" id="PTHR42756:SF1">
    <property type="entry name" value="TRANSCRIPTIONAL REPRESSOR OF EMRAB OPERON"/>
    <property type="match status" value="1"/>
</dbReference>
<dbReference type="eggNOG" id="arCOG03182">
    <property type="taxonomic scope" value="Archaea"/>
</dbReference>
<organism evidence="5 6">
    <name type="scientific">Methanospirillum hungatei JF-1 (strain ATCC 27890 / DSM 864 / NBRC 100397 / JF-1)</name>
    <dbReference type="NCBI Taxonomy" id="323259"/>
    <lineage>
        <taxon>Archaea</taxon>
        <taxon>Methanobacteriati</taxon>
        <taxon>Methanobacteriota</taxon>
        <taxon>Stenosarchaea group</taxon>
        <taxon>Methanomicrobia</taxon>
        <taxon>Methanomicrobiales</taxon>
        <taxon>Methanospirillaceae</taxon>
        <taxon>Methanospirillum</taxon>
    </lineage>
</organism>
<dbReference type="GO" id="GO:0003677">
    <property type="term" value="F:DNA binding"/>
    <property type="evidence" value="ECO:0007669"/>
    <property type="project" value="UniProtKB-KW"/>
</dbReference>
<evidence type="ECO:0000313" key="6">
    <source>
        <dbReference type="Proteomes" id="UP000001941"/>
    </source>
</evidence>
<accession>Q2FNN8</accession>
<dbReference type="InterPro" id="IPR036390">
    <property type="entry name" value="WH_DNA-bd_sf"/>
</dbReference>
<reference evidence="6" key="1">
    <citation type="journal article" date="2016" name="Stand. Genomic Sci.">
        <title>Complete genome sequence of Methanospirillum hungatei type strain JF1.</title>
        <authorList>
            <person name="Gunsalus R.P."/>
            <person name="Cook L.E."/>
            <person name="Crable B."/>
            <person name="Rohlin L."/>
            <person name="McDonald E."/>
            <person name="Mouttaki H."/>
            <person name="Sieber J.R."/>
            <person name="Poweleit N."/>
            <person name="Zhou H."/>
            <person name="Lapidus A.L."/>
            <person name="Daligault H.E."/>
            <person name="Land M."/>
            <person name="Gilna P."/>
            <person name="Ivanova N."/>
            <person name="Kyrpides N."/>
            <person name="Culley D.E."/>
            <person name="McInerney M.J."/>
        </authorList>
    </citation>
    <scope>NUCLEOTIDE SEQUENCE [LARGE SCALE GENOMIC DNA]</scope>
    <source>
        <strain evidence="6">ATCC 27890 / DSM 864 / NBRC 100397 / JF-1</strain>
    </source>
</reference>
<dbReference type="InParanoid" id="Q2FNN8"/>
<proteinExistence type="predicted"/>
<keyword evidence="6" id="KW-1185">Reference proteome</keyword>
<protein>
    <submittedName>
        <fullName evidence="5">Transcriptional regulator, MarR family</fullName>
    </submittedName>
</protein>
<dbReference type="SUPFAM" id="SSF46785">
    <property type="entry name" value="Winged helix' DNA-binding domain"/>
    <property type="match status" value="1"/>
</dbReference>
<dbReference type="HOGENOM" id="CLU_083287_11_1_2"/>
<dbReference type="Proteomes" id="UP000001941">
    <property type="component" value="Chromosome"/>
</dbReference>
<dbReference type="EnsemblBacteria" id="ABD41087">
    <property type="protein sequence ID" value="ABD41087"/>
    <property type="gene ID" value="Mhun_1347"/>
</dbReference>
<name>Q2FNN8_METHJ</name>
<dbReference type="Pfam" id="PF01047">
    <property type="entry name" value="MarR"/>
    <property type="match status" value="1"/>
</dbReference>
<dbReference type="PROSITE" id="PS50995">
    <property type="entry name" value="HTH_MARR_2"/>
    <property type="match status" value="1"/>
</dbReference>
<dbReference type="InterPro" id="IPR000835">
    <property type="entry name" value="HTH_MarR-typ"/>
</dbReference>
<evidence type="ECO:0000256" key="2">
    <source>
        <dbReference type="ARBA" id="ARBA00023125"/>
    </source>
</evidence>